<dbReference type="GO" id="GO:0046872">
    <property type="term" value="F:metal ion binding"/>
    <property type="evidence" value="ECO:0007669"/>
    <property type="project" value="UniProtKB-KW"/>
</dbReference>
<dbReference type="CDD" id="cd01310">
    <property type="entry name" value="TatD_DNAse"/>
    <property type="match status" value="1"/>
</dbReference>
<evidence type="ECO:0000256" key="3">
    <source>
        <dbReference type="PIRSR" id="PIRSR005902-1"/>
    </source>
</evidence>
<dbReference type="InterPro" id="IPR032466">
    <property type="entry name" value="Metal_Hydrolase"/>
</dbReference>
<sequence>MELVDTHTHLNDEKFAADVEETIARARAAGVTRLINMGDTLASSERAVALAASHEGLYAGVGIHPEEAYEMTAADDARLAAWAARPEVVCIGEIGLDYYWVKDEAQRALQRRIFIRQLDLARQLHLPVCIHDREAHGDTLAILKREGRGIPAVLHCYSGSREMAREFLRLGLYLGVDGPLTFKNAAKLPEIVRAMPLDRLLVETDAPYMAPVPMRGKRNEPAFVRYVAEKIAELRGLTLAEVAAATTRNAETLYGLGKTH</sequence>
<dbReference type="GO" id="GO:0016788">
    <property type="term" value="F:hydrolase activity, acting on ester bonds"/>
    <property type="evidence" value="ECO:0007669"/>
    <property type="project" value="InterPro"/>
</dbReference>
<feature type="binding site" evidence="3">
    <location>
        <position position="9"/>
    </location>
    <ligand>
        <name>a divalent metal cation</name>
        <dbReference type="ChEBI" id="CHEBI:60240"/>
        <label>1</label>
    </ligand>
</feature>
<feature type="binding site" evidence="3">
    <location>
        <position position="7"/>
    </location>
    <ligand>
        <name>a divalent metal cation</name>
        <dbReference type="ChEBI" id="CHEBI:60240"/>
        <label>1</label>
    </ligand>
</feature>
<feature type="binding site" evidence="3">
    <location>
        <position position="131"/>
    </location>
    <ligand>
        <name>a divalent metal cation</name>
        <dbReference type="ChEBI" id="CHEBI:60240"/>
        <label>2</label>
    </ligand>
</feature>
<evidence type="ECO:0000313" key="5">
    <source>
        <dbReference type="Proteomes" id="UP000543804"/>
    </source>
</evidence>
<dbReference type="NCBIfam" id="TIGR00010">
    <property type="entry name" value="YchF/TatD family DNA exonuclease"/>
    <property type="match status" value="1"/>
</dbReference>
<dbReference type="Proteomes" id="UP000543804">
    <property type="component" value="Unassembled WGS sequence"/>
</dbReference>
<feature type="binding site" evidence="3">
    <location>
        <position position="93"/>
    </location>
    <ligand>
        <name>a divalent metal cation</name>
        <dbReference type="ChEBI" id="CHEBI:60240"/>
        <label>1</label>
    </ligand>
</feature>
<accession>A0A848B646</accession>
<dbReference type="InterPro" id="IPR018228">
    <property type="entry name" value="DNase_TatD-rel_CS"/>
</dbReference>
<dbReference type="InterPro" id="IPR015991">
    <property type="entry name" value="TatD/YcfH-like"/>
</dbReference>
<dbReference type="PROSITE" id="PS01137">
    <property type="entry name" value="TATD_1"/>
    <property type="match status" value="1"/>
</dbReference>
<dbReference type="PANTHER" id="PTHR46124:SF2">
    <property type="entry name" value="D-AMINOACYL-TRNA DEACYLASE"/>
    <property type="match status" value="1"/>
</dbReference>
<evidence type="ECO:0000313" key="4">
    <source>
        <dbReference type="EMBL" id="NMD99809.1"/>
    </source>
</evidence>
<keyword evidence="5" id="KW-1185">Reference proteome</keyword>
<dbReference type="PIRSF" id="PIRSF005902">
    <property type="entry name" value="DNase_TatD"/>
    <property type="match status" value="1"/>
</dbReference>
<dbReference type="InterPro" id="IPR001130">
    <property type="entry name" value="TatD-like"/>
</dbReference>
<evidence type="ECO:0000256" key="1">
    <source>
        <dbReference type="ARBA" id="ARBA00022723"/>
    </source>
</evidence>
<feature type="binding site" evidence="3">
    <location>
        <position position="155"/>
    </location>
    <ligand>
        <name>a divalent metal cation</name>
        <dbReference type="ChEBI" id="CHEBI:60240"/>
        <label>2</label>
    </ligand>
</feature>
<dbReference type="EMBL" id="JABAFA010000060">
    <property type="protein sequence ID" value="NMD99809.1"/>
    <property type="molecule type" value="Genomic_DNA"/>
</dbReference>
<dbReference type="FunFam" id="3.20.20.140:FF:000005">
    <property type="entry name" value="TatD family hydrolase"/>
    <property type="match status" value="1"/>
</dbReference>
<dbReference type="Pfam" id="PF01026">
    <property type="entry name" value="TatD_DNase"/>
    <property type="match status" value="1"/>
</dbReference>
<name>A0A848B646_9FIRM</name>
<protein>
    <submittedName>
        <fullName evidence="4">TatD family hydrolase</fullName>
    </submittedName>
</protein>
<dbReference type="AlphaFoldDB" id="A0A848B646"/>
<proteinExistence type="predicted"/>
<comment type="caution">
    <text evidence="4">The sequence shown here is derived from an EMBL/GenBank/DDBJ whole genome shotgun (WGS) entry which is preliminary data.</text>
</comment>
<keyword evidence="2 4" id="KW-0378">Hydrolase</keyword>
<feature type="binding site" evidence="3">
    <location>
        <position position="205"/>
    </location>
    <ligand>
        <name>a divalent metal cation</name>
        <dbReference type="ChEBI" id="CHEBI:60240"/>
        <label>1</label>
    </ligand>
</feature>
<dbReference type="SUPFAM" id="SSF51556">
    <property type="entry name" value="Metallo-dependent hydrolases"/>
    <property type="match status" value="1"/>
</dbReference>
<dbReference type="PANTHER" id="PTHR46124">
    <property type="entry name" value="D-AMINOACYL-TRNA DEACYLASE"/>
    <property type="match status" value="1"/>
</dbReference>
<keyword evidence="1 3" id="KW-0479">Metal-binding</keyword>
<organism evidence="4 5">
    <name type="scientific">Selenomonas bovis</name>
    <dbReference type="NCBI Taxonomy" id="416586"/>
    <lineage>
        <taxon>Bacteria</taxon>
        <taxon>Bacillati</taxon>
        <taxon>Bacillota</taxon>
        <taxon>Negativicutes</taxon>
        <taxon>Selenomonadales</taxon>
        <taxon>Selenomonadaceae</taxon>
        <taxon>Selenomonas</taxon>
    </lineage>
</organism>
<dbReference type="Gene3D" id="3.20.20.140">
    <property type="entry name" value="Metal-dependent hydrolases"/>
    <property type="match status" value="1"/>
</dbReference>
<dbReference type="GO" id="GO:0005829">
    <property type="term" value="C:cytosol"/>
    <property type="evidence" value="ECO:0007669"/>
    <property type="project" value="TreeGrafter"/>
</dbReference>
<dbReference type="GO" id="GO:0004536">
    <property type="term" value="F:DNA nuclease activity"/>
    <property type="evidence" value="ECO:0007669"/>
    <property type="project" value="InterPro"/>
</dbReference>
<reference evidence="4 5" key="1">
    <citation type="submission" date="2020-04" db="EMBL/GenBank/DDBJ databases">
        <authorList>
            <person name="Hitch T.C.A."/>
            <person name="Wylensek D."/>
            <person name="Clavel T."/>
        </authorList>
    </citation>
    <scope>NUCLEOTIDE SEQUENCE [LARGE SCALE GENOMIC DNA]</scope>
    <source>
        <strain evidence="4 5">PG-130-P53-12</strain>
    </source>
</reference>
<evidence type="ECO:0000256" key="2">
    <source>
        <dbReference type="ARBA" id="ARBA00022801"/>
    </source>
</evidence>
<gene>
    <name evidence="4" type="ORF">HF878_10155</name>
</gene>